<dbReference type="InterPro" id="IPR050327">
    <property type="entry name" value="Proton-linked_MCT"/>
</dbReference>
<keyword evidence="3 4" id="KW-0472">Membrane</keyword>
<dbReference type="GO" id="GO:0022857">
    <property type="term" value="F:transmembrane transporter activity"/>
    <property type="evidence" value="ECO:0007669"/>
    <property type="project" value="InterPro"/>
</dbReference>
<sequence>MNMKPLILISIILLQACLGGTYAWSLFDANIIALGWTNSTMSGMPFNIFYIVFPVVLLFARVIIQKLGTRASSLLGLFLFSGGWGLCYFSQNNIYMIILGVGLLGGIGVGICYLIPIMVGTSWFPNHTGLITGIAVAGFASGSAIVSKTADIMMTSFNWLPNTVLAVIGVSYLGIGLFPAMNMVLHKQKPSIRCRPPSSYGEVLKNRYFQTLFGAMTSGLAVGFFVNSKLITLSEHFVPTTASLIAIFAAFNAIGRLSWGALSDKLNILHCIRANLLIQALGVFVLFQMSQWQYSAVIIAGLTGFNYGGVLVLYANASREYWGLDNFSQVYSLLFLSNIVAALINALIGIIYHYYSINLTVIILTAILIIPLLLVSRSTTRHCNNFRRQ</sequence>
<feature type="transmembrane region" description="Helical" evidence="4">
    <location>
        <begin position="266"/>
        <end position="287"/>
    </location>
</feature>
<dbReference type="InterPro" id="IPR011701">
    <property type="entry name" value="MFS"/>
</dbReference>
<feature type="transmembrane region" description="Helical" evidence="4">
    <location>
        <begin position="293"/>
        <end position="317"/>
    </location>
</feature>
<gene>
    <name evidence="5" type="ORF">EJ063_04325</name>
</gene>
<keyword evidence="2 4" id="KW-1133">Transmembrane helix</keyword>
<accession>A0A432D251</accession>
<dbReference type="OrthoDB" id="9793415at2"/>
<feature type="transmembrane region" description="Helical" evidence="4">
    <location>
        <begin position="237"/>
        <end position="254"/>
    </location>
</feature>
<proteinExistence type="predicted"/>
<keyword evidence="6" id="KW-1185">Reference proteome</keyword>
<dbReference type="SUPFAM" id="SSF103473">
    <property type="entry name" value="MFS general substrate transporter"/>
    <property type="match status" value="1"/>
</dbReference>
<feature type="transmembrane region" description="Helical" evidence="4">
    <location>
        <begin position="357"/>
        <end position="375"/>
    </location>
</feature>
<protein>
    <submittedName>
        <fullName evidence="5">MFS transporter</fullName>
    </submittedName>
</protein>
<comment type="caution">
    <text evidence="5">The sequence shown here is derived from an EMBL/GenBank/DDBJ whole genome shotgun (WGS) entry which is preliminary data.</text>
</comment>
<dbReference type="EMBL" id="RXZH01000001">
    <property type="protein sequence ID" value="RTZ18023.1"/>
    <property type="molecule type" value="Genomic_DNA"/>
</dbReference>
<feature type="transmembrane region" description="Helical" evidence="4">
    <location>
        <begin position="47"/>
        <end position="64"/>
    </location>
</feature>
<dbReference type="InterPro" id="IPR036259">
    <property type="entry name" value="MFS_trans_sf"/>
</dbReference>
<feature type="transmembrane region" description="Helical" evidence="4">
    <location>
        <begin position="71"/>
        <end position="91"/>
    </location>
</feature>
<evidence type="ECO:0000256" key="1">
    <source>
        <dbReference type="ARBA" id="ARBA00022692"/>
    </source>
</evidence>
<dbReference type="Gene3D" id="1.20.1250.20">
    <property type="entry name" value="MFS general substrate transporter like domains"/>
    <property type="match status" value="1"/>
</dbReference>
<organism evidence="5 6">
    <name type="scientific">Vibrio aquaticus</name>
    <dbReference type="NCBI Taxonomy" id="2496559"/>
    <lineage>
        <taxon>Bacteria</taxon>
        <taxon>Pseudomonadati</taxon>
        <taxon>Pseudomonadota</taxon>
        <taxon>Gammaproteobacteria</taxon>
        <taxon>Vibrionales</taxon>
        <taxon>Vibrionaceae</taxon>
        <taxon>Vibrio</taxon>
    </lineage>
</organism>
<feature type="transmembrane region" description="Helical" evidence="4">
    <location>
        <begin position="329"/>
        <end position="351"/>
    </location>
</feature>
<feature type="transmembrane region" description="Helical" evidence="4">
    <location>
        <begin position="97"/>
        <end position="116"/>
    </location>
</feature>
<reference evidence="5 6" key="1">
    <citation type="submission" date="2018-12" db="EMBL/GenBank/DDBJ databases">
        <title>Vibrio sp. isolated from China Sea.</title>
        <authorList>
            <person name="Li Y."/>
        </authorList>
    </citation>
    <scope>NUCLEOTIDE SEQUENCE [LARGE SCALE GENOMIC DNA]</scope>
    <source>
        <strain evidence="5 6">BEI207</strain>
    </source>
</reference>
<evidence type="ECO:0000313" key="5">
    <source>
        <dbReference type="EMBL" id="RTZ18023.1"/>
    </source>
</evidence>
<dbReference type="AlphaFoldDB" id="A0A432D251"/>
<evidence type="ECO:0000313" key="6">
    <source>
        <dbReference type="Proteomes" id="UP000268973"/>
    </source>
</evidence>
<dbReference type="PANTHER" id="PTHR11360">
    <property type="entry name" value="MONOCARBOXYLATE TRANSPORTER"/>
    <property type="match status" value="1"/>
</dbReference>
<feature type="transmembrane region" description="Helical" evidence="4">
    <location>
        <begin position="206"/>
        <end position="225"/>
    </location>
</feature>
<name>A0A432D251_9VIBR</name>
<feature type="transmembrane region" description="Helical" evidence="4">
    <location>
        <begin position="159"/>
        <end position="185"/>
    </location>
</feature>
<evidence type="ECO:0000256" key="4">
    <source>
        <dbReference type="SAM" id="Phobius"/>
    </source>
</evidence>
<dbReference type="Proteomes" id="UP000268973">
    <property type="component" value="Unassembled WGS sequence"/>
</dbReference>
<evidence type="ECO:0000256" key="3">
    <source>
        <dbReference type="ARBA" id="ARBA00023136"/>
    </source>
</evidence>
<dbReference type="RefSeq" id="WP_126572770.1">
    <property type="nucleotide sequence ID" value="NZ_RXZH01000001.1"/>
</dbReference>
<evidence type="ECO:0000256" key="2">
    <source>
        <dbReference type="ARBA" id="ARBA00022989"/>
    </source>
</evidence>
<feature type="transmembrane region" description="Helical" evidence="4">
    <location>
        <begin position="128"/>
        <end position="147"/>
    </location>
</feature>
<keyword evidence="1 4" id="KW-0812">Transmembrane</keyword>
<dbReference type="Pfam" id="PF07690">
    <property type="entry name" value="MFS_1"/>
    <property type="match status" value="1"/>
</dbReference>
<dbReference type="PROSITE" id="PS51257">
    <property type="entry name" value="PROKAR_LIPOPROTEIN"/>
    <property type="match status" value="1"/>
</dbReference>